<gene>
    <name evidence="2" type="ORF">UT28_C0001G0332</name>
</gene>
<dbReference type="STRING" id="1618337.UT28_C0001G0332"/>
<evidence type="ECO:0000313" key="3">
    <source>
        <dbReference type="Proteomes" id="UP000035648"/>
    </source>
</evidence>
<reference evidence="2 3" key="1">
    <citation type="journal article" date="2015" name="Nature">
        <title>rRNA introns, odd ribosomes, and small enigmatic genomes across a large radiation of phyla.</title>
        <authorList>
            <person name="Brown C.T."/>
            <person name="Hug L.A."/>
            <person name="Thomas B.C."/>
            <person name="Sharon I."/>
            <person name="Castelle C.J."/>
            <person name="Singh A."/>
            <person name="Wilkins M.J."/>
            <person name="Williams K.H."/>
            <person name="Banfield J.F."/>
        </authorList>
    </citation>
    <scope>NUCLEOTIDE SEQUENCE [LARGE SCALE GENOMIC DNA]</scope>
</reference>
<proteinExistence type="predicted"/>
<feature type="domain" description="PRC-barrel" evidence="1">
    <location>
        <begin position="3"/>
        <end position="56"/>
    </location>
</feature>
<name>A0A0G4B2F1_9BACT</name>
<dbReference type="InterPro" id="IPR011033">
    <property type="entry name" value="PRC_barrel-like_sf"/>
</dbReference>
<organism evidence="2 3">
    <name type="scientific">Berkelbacteria bacterium GW2011_GWE1_39_12</name>
    <dbReference type="NCBI Taxonomy" id="1618337"/>
    <lineage>
        <taxon>Bacteria</taxon>
        <taxon>Candidatus Berkelbacteria</taxon>
    </lineage>
</organism>
<dbReference type="EMBL" id="CP011213">
    <property type="protein sequence ID" value="AKM82141.1"/>
    <property type="molecule type" value="Genomic_DNA"/>
</dbReference>
<dbReference type="Proteomes" id="UP000035648">
    <property type="component" value="Chromosome"/>
</dbReference>
<dbReference type="Gene3D" id="2.30.30.240">
    <property type="entry name" value="PRC-barrel domain"/>
    <property type="match status" value="1"/>
</dbReference>
<dbReference type="SUPFAM" id="SSF50346">
    <property type="entry name" value="PRC-barrel domain"/>
    <property type="match status" value="2"/>
</dbReference>
<sequence length="168" mass="18337">MFIEAKKIIGLPIAAMDAEAKVGEVRDLVFDPNNGNLLGLLVKMEGLLGPTLALSFIDILEWDPNGIVTESLENLVPASEIVRINEIIKNKIRLIGMSARTESGKRLGIVQDLLIDTELSVIAKYYLKDLISGLERVLPADKVVRIEKEVIFTDDSAIIPTGVQNATA</sequence>
<dbReference type="KEGG" id="bbgw:UT28_C0001G0332"/>
<protein>
    <submittedName>
        <fullName evidence="2">PRC-barrel domain-containing protein</fullName>
    </submittedName>
</protein>
<evidence type="ECO:0000313" key="2">
    <source>
        <dbReference type="EMBL" id="AKM82141.1"/>
    </source>
</evidence>
<dbReference type="AlphaFoldDB" id="A0A0G4B2F1"/>
<evidence type="ECO:0000259" key="1">
    <source>
        <dbReference type="Pfam" id="PF05239"/>
    </source>
</evidence>
<accession>A0A0G4B2F1</accession>
<dbReference type="Pfam" id="PF05239">
    <property type="entry name" value="PRC"/>
    <property type="match status" value="1"/>
</dbReference>
<dbReference type="InterPro" id="IPR027275">
    <property type="entry name" value="PRC-brl_dom"/>
</dbReference>